<dbReference type="PATRIC" id="fig|1423735.3.peg.917"/>
<evidence type="ECO:0000313" key="3">
    <source>
        <dbReference type="Proteomes" id="UP000051315"/>
    </source>
</evidence>
<name>A0A0R1WCE4_9LACO</name>
<dbReference type="InterPro" id="IPR013168">
    <property type="entry name" value="Cpl_7_lyso_C"/>
</dbReference>
<dbReference type="EMBL" id="AZFX01000003">
    <property type="protein sequence ID" value="KRM13716.1"/>
    <property type="molecule type" value="Genomic_DNA"/>
</dbReference>
<feature type="domain" description="LysM" evidence="1">
    <location>
        <begin position="100"/>
        <end position="144"/>
    </location>
</feature>
<dbReference type="CDD" id="cd00118">
    <property type="entry name" value="LysM"/>
    <property type="match status" value="1"/>
</dbReference>
<dbReference type="Pfam" id="PF01476">
    <property type="entry name" value="LysM"/>
    <property type="match status" value="1"/>
</dbReference>
<keyword evidence="3" id="KW-1185">Reference proteome</keyword>
<evidence type="ECO:0000259" key="1">
    <source>
        <dbReference type="PROSITE" id="PS51782"/>
    </source>
</evidence>
<proteinExistence type="predicted"/>
<comment type="caution">
    <text evidence="2">The sequence shown here is derived from an EMBL/GenBank/DDBJ whole genome shotgun (WGS) entry which is preliminary data.</text>
</comment>
<dbReference type="AlphaFoldDB" id="A0A0R1WCE4"/>
<evidence type="ECO:0000313" key="2">
    <source>
        <dbReference type="EMBL" id="KRM13716.1"/>
    </source>
</evidence>
<gene>
    <name evidence="2" type="ORF">FC15_GL000880</name>
</gene>
<dbReference type="SMART" id="SM00257">
    <property type="entry name" value="LysM"/>
    <property type="match status" value="1"/>
</dbReference>
<dbReference type="Gene3D" id="3.10.350.10">
    <property type="entry name" value="LysM domain"/>
    <property type="match status" value="1"/>
</dbReference>
<accession>A0A0R1WCE4</accession>
<dbReference type="Proteomes" id="UP000051315">
    <property type="component" value="Unassembled WGS sequence"/>
</dbReference>
<dbReference type="Pfam" id="PF08230">
    <property type="entry name" value="CW_7"/>
    <property type="match status" value="1"/>
</dbReference>
<dbReference type="PROSITE" id="PS51782">
    <property type="entry name" value="LYSM"/>
    <property type="match status" value="1"/>
</dbReference>
<protein>
    <recommendedName>
        <fullName evidence="1">LysM domain-containing protein</fullName>
    </recommendedName>
</protein>
<dbReference type="SUPFAM" id="SSF54106">
    <property type="entry name" value="LysM domain"/>
    <property type="match status" value="1"/>
</dbReference>
<dbReference type="InterPro" id="IPR018392">
    <property type="entry name" value="LysM"/>
</dbReference>
<sequence length="145" mass="15719">MEQPAYSTAGKTIDQMANDVLAGKVGSGETRAKLLGKFNTSVQAVVNAKLGAITVDSLNNTLANEVKKGVFGTGDTRKTLLATHYNAVQAVINKTTARHTYYTVKAGDSWWLIANKYKINMNTLARQNGKTIKSVIHPGQKLLIR</sequence>
<dbReference type="SMART" id="SM01095">
    <property type="entry name" value="Cpl-7"/>
    <property type="match status" value="2"/>
</dbReference>
<reference evidence="2 3" key="1">
    <citation type="journal article" date="2015" name="Genome Announc.">
        <title>Expanding the biotechnology potential of lactobacilli through comparative genomics of 213 strains and associated genera.</title>
        <authorList>
            <person name="Sun Z."/>
            <person name="Harris H.M."/>
            <person name="McCann A."/>
            <person name="Guo C."/>
            <person name="Argimon S."/>
            <person name="Zhang W."/>
            <person name="Yang X."/>
            <person name="Jeffery I.B."/>
            <person name="Cooney J.C."/>
            <person name="Kagawa T.F."/>
            <person name="Liu W."/>
            <person name="Song Y."/>
            <person name="Salvetti E."/>
            <person name="Wrobel A."/>
            <person name="Rasinkangas P."/>
            <person name="Parkhill J."/>
            <person name="Rea M.C."/>
            <person name="O'Sullivan O."/>
            <person name="Ritari J."/>
            <person name="Douillard F.P."/>
            <person name="Paul Ross R."/>
            <person name="Yang R."/>
            <person name="Briner A.E."/>
            <person name="Felis G.E."/>
            <person name="de Vos W.M."/>
            <person name="Barrangou R."/>
            <person name="Klaenhammer T.R."/>
            <person name="Caufield P.W."/>
            <person name="Cui Y."/>
            <person name="Zhang H."/>
            <person name="O'Toole P.W."/>
        </authorList>
    </citation>
    <scope>NUCLEOTIDE SEQUENCE [LARGE SCALE GENOMIC DNA]</scope>
    <source>
        <strain evidence="2 3">DSM 17758</strain>
    </source>
</reference>
<dbReference type="STRING" id="1423735.FC15_GL000880"/>
<organism evidence="2 3">
    <name type="scientific">Lapidilactobacillus concavus DSM 17758</name>
    <dbReference type="NCBI Taxonomy" id="1423735"/>
    <lineage>
        <taxon>Bacteria</taxon>
        <taxon>Bacillati</taxon>
        <taxon>Bacillota</taxon>
        <taxon>Bacilli</taxon>
        <taxon>Lactobacillales</taxon>
        <taxon>Lactobacillaceae</taxon>
        <taxon>Lapidilactobacillus</taxon>
    </lineage>
</organism>
<dbReference type="InterPro" id="IPR036779">
    <property type="entry name" value="LysM_dom_sf"/>
</dbReference>